<dbReference type="STRING" id="98403.A0A151GBP5"/>
<reference evidence="7 8" key="1">
    <citation type="journal article" date="2016" name="Sci. Rep.">
        <title>Insights into Adaptations to a Near-Obligate Nematode Endoparasitic Lifestyle from the Finished Genome of Drechmeria coniospora.</title>
        <authorList>
            <person name="Zhang L."/>
            <person name="Zhou Z."/>
            <person name="Guo Q."/>
            <person name="Fokkens L."/>
            <person name="Miskei M."/>
            <person name="Pocsi I."/>
            <person name="Zhang W."/>
            <person name="Chen M."/>
            <person name="Wang L."/>
            <person name="Sun Y."/>
            <person name="Donzelli B.G."/>
            <person name="Gibson D.M."/>
            <person name="Nelson D.R."/>
            <person name="Luo J.G."/>
            <person name="Rep M."/>
            <person name="Liu H."/>
            <person name="Yang S."/>
            <person name="Wang J."/>
            <person name="Krasnoff S.B."/>
            <person name="Xu Y."/>
            <person name="Molnar I."/>
            <person name="Lin M."/>
        </authorList>
    </citation>
    <scope>NUCLEOTIDE SEQUENCE [LARGE SCALE GENOMIC DNA]</scope>
    <source>
        <strain evidence="7 8">ARSEF 6962</strain>
    </source>
</reference>
<comment type="caution">
    <text evidence="7">The sequence shown here is derived from an EMBL/GenBank/DDBJ whole genome shotgun (WGS) entry which is preliminary data.</text>
</comment>
<feature type="transmembrane region" description="Helical" evidence="5">
    <location>
        <begin position="354"/>
        <end position="375"/>
    </location>
</feature>
<feature type="transmembrane region" description="Helical" evidence="5">
    <location>
        <begin position="246"/>
        <end position="265"/>
    </location>
</feature>
<feature type="domain" description="Major facilitator superfamily (MFS) profile" evidence="6">
    <location>
        <begin position="40"/>
        <end position="460"/>
    </location>
</feature>
<evidence type="ECO:0000256" key="2">
    <source>
        <dbReference type="ARBA" id="ARBA00022692"/>
    </source>
</evidence>
<feature type="transmembrane region" description="Helical" evidence="5">
    <location>
        <begin position="106"/>
        <end position="124"/>
    </location>
</feature>
<feature type="transmembrane region" description="Helical" evidence="5">
    <location>
        <begin position="37"/>
        <end position="63"/>
    </location>
</feature>
<dbReference type="Proteomes" id="UP000076580">
    <property type="component" value="Chromosome 03"/>
</dbReference>
<dbReference type="PANTHER" id="PTHR23501">
    <property type="entry name" value="MAJOR FACILITATOR SUPERFAMILY"/>
    <property type="match status" value="1"/>
</dbReference>
<dbReference type="AlphaFoldDB" id="A0A151GBP5"/>
<dbReference type="InterPro" id="IPR011701">
    <property type="entry name" value="MFS"/>
</dbReference>
<dbReference type="PROSITE" id="PS50850">
    <property type="entry name" value="MFS"/>
    <property type="match status" value="1"/>
</dbReference>
<dbReference type="InterPro" id="IPR020846">
    <property type="entry name" value="MFS_dom"/>
</dbReference>
<dbReference type="GeneID" id="63719135"/>
<dbReference type="SUPFAM" id="SSF103473">
    <property type="entry name" value="MFS general substrate transporter"/>
    <property type="match status" value="1"/>
</dbReference>
<sequence length="460" mass="49328">MGNSDESTAWAEGDAAMELGSHPAPPFKNAVVSTWRFWLLSVGVGLGLFLSMMDSSVVATSLYTIGTEYQSLDSVNWVALAYTLAYLGCAVTFARFSDVMGRRNSFTIAYAIFFAFSLACGFSQNMPQLIIFRSIQGIGGSGLYSLSMTILPEMCPMHLRQYIGSIIGLVIAASGLLGPVLGGILTHYASWRWVFWIKYAPHRLNLSIALGPIGIVSISIFLLTWPKPGRVPTNQRGTWRKFDYPGSFLVIAASVLVVFAFQNAGESLQPVWGDAVFIAPLGAGVFGWVALLGWEYAAETRFRGRFSPAFPVSLFKNRAYMAAAASTLFLGYPYLLLIYSFPLRAQVVCGKSPLGAGVMLLPMLGTSAVGSAVSGKINSKKNFLCETIFVGACLMTLGCGLLTSVSTVRDDTKALGFLTFAGLGFGLSTAAATMLVNVEAPAHDHGKASKMASCSAMLRR</sequence>
<feature type="transmembrane region" description="Helical" evidence="5">
    <location>
        <begin position="387"/>
        <end position="408"/>
    </location>
</feature>
<comment type="subcellular location">
    <subcellularLocation>
        <location evidence="1">Membrane</location>
        <topology evidence="1">Multi-pass membrane protein</topology>
    </subcellularLocation>
</comment>
<dbReference type="RefSeq" id="XP_040653884.1">
    <property type="nucleotide sequence ID" value="XM_040803780.1"/>
</dbReference>
<evidence type="ECO:0000313" key="8">
    <source>
        <dbReference type="Proteomes" id="UP000076580"/>
    </source>
</evidence>
<keyword evidence="3 5" id="KW-1133">Transmembrane helix</keyword>
<dbReference type="PANTHER" id="PTHR23501:SF43">
    <property type="entry name" value="MULTIDRUG TRANSPORTER, PUTATIVE (AFU_ORTHOLOGUE AFUA_6G03040)-RELATED"/>
    <property type="match status" value="1"/>
</dbReference>
<evidence type="ECO:0000259" key="6">
    <source>
        <dbReference type="PROSITE" id="PS50850"/>
    </source>
</evidence>
<dbReference type="InterPro" id="IPR036259">
    <property type="entry name" value="MFS_trans_sf"/>
</dbReference>
<dbReference type="Pfam" id="PF07690">
    <property type="entry name" value="MFS_1"/>
    <property type="match status" value="1"/>
</dbReference>
<accession>A0A151GBP5</accession>
<dbReference type="GO" id="GO:0022857">
    <property type="term" value="F:transmembrane transporter activity"/>
    <property type="evidence" value="ECO:0007669"/>
    <property type="project" value="InterPro"/>
</dbReference>
<evidence type="ECO:0000256" key="5">
    <source>
        <dbReference type="SAM" id="Phobius"/>
    </source>
</evidence>
<proteinExistence type="predicted"/>
<feature type="transmembrane region" description="Helical" evidence="5">
    <location>
        <begin position="414"/>
        <end position="438"/>
    </location>
</feature>
<evidence type="ECO:0000256" key="4">
    <source>
        <dbReference type="ARBA" id="ARBA00023136"/>
    </source>
</evidence>
<feature type="transmembrane region" description="Helical" evidence="5">
    <location>
        <begin position="75"/>
        <end position="94"/>
    </location>
</feature>
<dbReference type="GO" id="GO:0005886">
    <property type="term" value="C:plasma membrane"/>
    <property type="evidence" value="ECO:0007669"/>
    <property type="project" value="TreeGrafter"/>
</dbReference>
<name>A0A151GBP5_DRECN</name>
<dbReference type="EMBL" id="LAYC01000003">
    <property type="protein sequence ID" value="KYK54532.1"/>
    <property type="molecule type" value="Genomic_DNA"/>
</dbReference>
<gene>
    <name evidence="7" type="ORF">DCS_06492</name>
</gene>
<feature type="transmembrane region" description="Helical" evidence="5">
    <location>
        <begin position="130"/>
        <end position="151"/>
    </location>
</feature>
<keyword evidence="8" id="KW-1185">Reference proteome</keyword>
<evidence type="ECO:0000313" key="7">
    <source>
        <dbReference type="EMBL" id="KYK54532.1"/>
    </source>
</evidence>
<dbReference type="Gene3D" id="1.20.1720.10">
    <property type="entry name" value="Multidrug resistance protein D"/>
    <property type="match status" value="2"/>
</dbReference>
<keyword evidence="2 5" id="KW-0812">Transmembrane</keyword>
<dbReference type="PRINTS" id="PR01036">
    <property type="entry name" value="TCRTETB"/>
</dbReference>
<organism evidence="7 8">
    <name type="scientific">Drechmeria coniospora</name>
    <name type="common">Nematophagous fungus</name>
    <name type="synonym">Meria coniospora</name>
    <dbReference type="NCBI Taxonomy" id="98403"/>
    <lineage>
        <taxon>Eukaryota</taxon>
        <taxon>Fungi</taxon>
        <taxon>Dikarya</taxon>
        <taxon>Ascomycota</taxon>
        <taxon>Pezizomycotina</taxon>
        <taxon>Sordariomycetes</taxon>
        <taxon>Hypocreomycetidae</taxon>
        <taxon>Hypocreales</taxon>
        <taxon>Ophiocordycipitaceae</taxon>
        <taxon>Drechmeria</taxon>
    </lineage>
</organism>
<evidence type="ECO:0000256" key="1">
    <source>
        <dbReference type="ARBA" id="ARBA00004141"/>
    </source>
</evidence>
<feature type="transmembrane region" description="Helical" evidence="5">
    <location>
        <begin position="277"/>
        <end position="298"/>
    </location>
</feature>
<feature type="transmembrane region" description="Helical" evidence="5">
    <location>
        <begin position="319"/>
        <end position="342"/>
    </location>
</feature>
<keyword evidence="4 5" id="KW-0472">Membrane</keyword>
<feature type="transmembrane region" description="Helical" evidence="5">
    <location>
        <begin position="206"/>
        <end position="225"/>
    </location>
</feature>
<evidence type="ECO:0000256" key="3">
    <source>
        <dbReference type="ARBA" id="ARBA00022989"/>
    </source>
</evidence>
<dbReference type="InParanoid" id="A0A151GBP5"/>
<protein>
    <submittedName>
        <fullName evidence="7">Major facilitator superfamily transporter</fullName>
    </submittedName>
</protein>
<feature type="transmembrane region" description="Helical" evidence="5">
    <location>
        <begin position="163"/>
        <end position="186"/>
    </location>
</feature>